<dbReference type="OrthoDB" id="8233337at2"/>
<proteinExistence type="predicted"/>
<dbReference type="Proteomes" id="UP000306196">
    <property type="component" value="Unassembled WGS sequence"/>
</dbReference>
<gene>
    <name evidence="2" type="ORF">FEM03_17655</name>
</gene>
<dbReference type="AlphaFoldDB" id="A0A5R8KB89"/>
<dbReference type="Pfam" id="PF13472">
    <property type="entry name" value="Lipase_GDSL_2"/>
    <property type="match status" value="1"/>
</dbReference>
<dbReference type="Gene3D" id="3.40.50.1110">
    <property type="entry name" value="SGNH hydrolase"/>
    <property type="match status" value="1"/>
</dbReference>
<evidence type="ECO:0000259" key="1">
    <source>
        <dbReference type="Pfam" id="PF13472"/>
    </source>
</evidence>
<accession>A0A5R8KB89</accession>
<dbReference type="CDD" id="cd00229">
    <property type="entry name" value="SGNH_hydrolase"/>
    <property type="match status" value="1"/>
</dbReference>
<organism evidence="2 3">
    <name type="scientific">Phragmitibacter flavus</name>
    <dbReference type="NCBI Taxonomy" id="2576071"/>
    <lineage>
        <taxon>Bacteria</taxon>
        <taxon>Pseudomonadati</taxon>
        <taxon>Verrucomicrobiota</taxon>
        <taxon>Verrucomicrobiia</taxon>
        <taxon>Verrucomicrobiales</taxon>
        <taxon>Verrucomicrobiaceae</taxon>
        <taxon>Phragmitibacter</taxon>
    </lineage>
</organism>
<reference evidence="2 3" key="1">
    <citation type="submission" date="2019-05" db="EMBL/GenBank/DDBJ databases">
        <title>Verrucobacter flavum gen. nov., sp. nov. a new member of the family Verrucomicrobiaceae.</title>
        <authorList>
            <person name="Szuroczki S."/>
            <person name="Abbaszade G."/>
            <person name="Szabo A."/>
            <person name="Felfoldi T."/>
            <person name="Schumann P."/>
            <person name="Boka K."/>
            <person name="Keki Z."/>
            <person name="Toumi M."/>
            <person name="Toth E."/>
        </authorList>
    </citation>
    <scope>NUCLEOTIDE SEQUENCE [LARGE SCALE GENOMIC DNA]</scope>
    <source>
        <strain evidence="2 3">MG-N-17</strain>
    </source>
</reference>
<dbReference type="GO" id="GO:0016788">
    <property type="term" value="F:hydrolase activity, acting on ester bonds"/>
    <property type="evidence" value="ECO:0007669"/>
    <property type="project" value="UniProtKB-ARBA"/>
</dbReference>
<evidence type="ECO:0000313" key="2">
    <source>
        <dbReference type="EMBL" id="TLD69517.1"/>
    </source>
</evidence>
<protein>
    <submittedName>
        <fullName evidence="2">SGNH/GDSL hydrolase family protein</fullName>
    </submittedName>
</protein>
<dbReference type="EMBL" id="VAUV01000013">
    <property type="protein sequence ID" value="TLD69517.1"/>
    <property type="molecule type" value="Genomic_DNA"/>
</dbReference>
<comment type="caution">
    <text evidence="2">The sequence shown here is derived from an EMBL/GenBank/DDBJ whole genome shotgun (WGS) entry which is preliminary data.</text>
</comment>
<evidence type="ECO:0000313" key="3">
    <source>
        <dbReference type="Proteomes" id="UP000306196"/>
    </source>
</evidence>
<dbReference type="SUPFAM" id="SSF52266">
    <property type="entry name" value="SGNH hydrolase"/>
    <property type="match status" value="1"/>
</dbReference>
<keyword evidence="3" id="KW-1185">Reference proteome</keyword>
<dbReference type="PANTHER" id="PTHR34407">
    <property type="entry name" value="EXPRESSED PROTEIN"/>
    <property type="match status" value="1"/>
</dbReference>
<dbReference type="InterPro" id="IPR013830">
    <property type="entry name" value="SGNH_hydro"/>
</dbReference>
<dbReference type="InterPro" id="IPR036514">
    <property type="entry name" value="SGNH_hydro_sf"/>
</dbReference>
<name>A0A5R8KB89_9BACT</name>
<dbReference type="PANTHER" id="PTHR34407:SF1">
    <property type="entry name" value="SGNH HYDROLASE-TYPE ESTERASE DOMAIN-CONTAINING PROTEIN"/>
    <property type="match status" value="1"/>
</dbReference>
<sequence>MECRRYVGHQFLIIVTLLLSFLPLALPAQKPEEKLAPAVELTPRNGLPNVLAKLNTGGEVRIGYLGGSITAAPGWRVKTLAWFQSQYPKAQVSEINAAIGGTGSGLGVFRVGEHVLKHQPDLLFVEFAVNDAGTDPATIHRSMEGIVRQTWQANPNTDICFVYTFSAPMLEDLKNGKFSRSATAMEDIANHYHIPSIHMGLEVAQLEKDGKLVYQSTDKNADTAAGKIVFSTDGVHPLVETGHELYAAAVIRSLEKIKPIGKPAPHELIAPLRADNSEKARLIPIQKSMLKGNWTLLDPTQDNPGKRHAARVPSLWKANDPTACLEITVNGSILDMYDLVGPDGGQLNITVDGELKKPVNRIDAHCTYDRLSSFRVLTAPEGGLHKIKIQLSASAPDKKNILFERNRPDLEANPAKYANNHWYLGGLLLIGEVLP</sequence>
<keyword evidence="2" id="KW-0378">Hydrolase</keyword>
<feature type="domain" description="SGNH hydrolase-type esterase" evidence="1">
    <location>
        <begin position="65"/>
        <end position="209"/>
    </location>
</feature>